<evidence type="ECO:0000256" key="1">
    <source>
        <dbReference type="ARBA" id="ARBA00006625"/>
    </source>
</evidence>
<dbReference type="GO" id="GO:0045302">
    <property type="term" value="F:choloylglycine hydrolase activity"/>
    <property type="evidence" value="ECO:0007669"/>
    <property type="project" value="UniProtKB-EC"/>
</dbReference>
<dbReference type="Pfam" id="PF02275">
    <property type="entry name" value="CBAH"/>
    <property type="match status" value="1"/>
</dbReference>
<dbReference type="PANTHER" id="PTHR35527:SF2">
    <property type="entry name" value="HYDROLASE"/>
    <property type="match status" value="1"/>
</dbReference>
<sequence length="214" mass="24231">MKQQASQIHVVAVYLNDIGEVPPLHYHVSDATGHTVEVSFKEGEVVIKDNPIGVLTNHPDLNWHYSNLRQYINISPYPATANLLEGVTIEPLGNEAGTFGLPGGFTSTERFVRMAFMKANIAQNNDKEMDLMNAFYLLDAVNIPIGIVRPHDADNHYTMYQTVINLTTRTLYIKYYGSNELVALKLTDDLINRKDMTIFKPEKHITIRKLNDNQ</sequence>
<reference evidence="4 5" key="1">
    <citation type="submission" date="2018-06" db="EMBL/GenBank/DDBJ databases">
        <authorList>
            <consortium name="Pathogen Informatics"/>
            <person name="Doyle S."/>
        </authorList>
    </citation>
    <scope>NUCLEOTIDE SEQUENCE [LARGE SCALE GENOMIC DNA]</scope>
    <source>
        <strain evidence="4 5">NCTC10702</strain>
    </source>
</reference>
<comment type="similarity">
    <text evidence="1">Belongs to the peptidase C59 family.</text>
</comment>
<name>A0A380EEB7_STAAU</name>
<dbReference type="EC" id="3.5.1.24" evidence="4"/>
<dbReference type="GO" id="GO:0008953">
    <property type="term" value="F:penicillin amidase activity"/>
    <property type="evidence" value="ECO:0007669"/>
    <property type="project" value="UniProtKB-EC"/>
</dbReference>
<dbReference type="PANTHER" id="PTHR35527">
    <property type="entry name" value="CHOLOYLGLYCINE HYDROLASE"/>
    <property type="match status" value="1"/>
</dbReference>
<dbReference type="EC" id="3.5.1.11" evidence="4"/>
<evidence type="ECO:0000259" key="3">
    <source>
        <dbReference type="Pfam" id="PF02275"/>
    </source>
</evidence>
<accession>A0A380EEB7</accession>
<evidence type="ECO:0000313" key="4">
    <source>
        <dbReference type="EMBL" id="SUL31276.1"/>
    </source>
</evidence>
<evidence type="ECO:0000256" key="2">
    <source>
        <dbReference type="ARBA" id="ARBA00022801"/>
    </source>
</evidence>
<dbReference type="AlphaFoldDB" id="A0A380EEB7"/>
<gene>
    <name evidence="4" type="ORF">NCTC10702_00493</name>
</gene>
<dbReference type="EMBL" id="UHBY01000003">
    <property type="protein sequence ID" value="SUL31276.1"/>
    <property type="molecule type" value="Genomic_DNA"/>
</dbReference>
<dbReference type="Proteomes" id="UP000254116">
    <property type="component" value="Unassembled WGS sequence"/>
</dbReference>
<proteinExistence type="inferred from homology"/>
<evidence type="ECO:0000313" key="5">
    <source>
        <dbReference type="Proteomes" id="UP000254116"/>
    </source>
</evidence>
<dbReference type="InterPro" id="IPR029132">
    <property type="entry name" value="CBAH/NAAA_C"/>
</dbReference>
<dbReference type="InterPro" id="IPR029055">
    <property type="entry name" value="Ntn_hydrolases_N"/>
</dbReference>
<dbReference type="SUPFAM" id="SSF56235">
    <property type="entry name" value="N-terminal nucleophile aminohydrolases (Ntn hydrolases)"/>
    <property type="match status" value="1"/>
</dbReference>
<organism evidence="4 5">
    <name type="scientific">Staphylococcus aureus</name>
    <dbReference type="NCBI Taxonomy" id="1280"/>
    <lineage>
        <taxon>Bacteria</taxon>
        <taxon>Bacillati</taxon>
        <taxon>Bacillota</taxon>
        <taxon>Bacilli</taxon>
        <taxon>Bacillales</taxon>
        <taxon>Staphylococcaceae</taxon>
        <taxon>Staphylococcus</taxon>
    </lineage>
</organism>
<feature type="domain" description="Choloylglycine hydrolase/NAAA C-terminal" evidence="3">
    <location>
        <begin position="3"/>
        <end position="198"/>
    </location>
</feature>
<keyword evidence="2 4" id="KW-0378">Hydrolase</keyword>
<dbReference type="InterPro" id="IPR052193">
    <property type="entry name" value="Peptidase_C59"/>
</dbReference>
<dbReference type="Gene3D" id="3.60.60.10">
    <property type="entry name" value="Penicillin V Acylase, Chain A"/>
    <property type="match status" value="1"/>
</dbReference>
<protein>
    <submittedName>
        <fullName evidence="4">Choloylglycine hydrolase</fullName>
        <ecNumber evidence="4">3.5.1.11</ecNumber>
        <ecNumber evidence="4">3.5.1.24</ecNumber>
    </submittedName>
</protein>